<dbReference type="InterPro" id="IPR016035">
    <property type="entry name" value="Acyl_Trfase/lysoPLipase"/>
</dbReference>
<keyword evidence="2" id="KW-0442">Lipid degradation</keyword>
<proteinExistence type="predicted"/>
<evidence type="ECO:0000256" key="1">
    <source>
        <dbReference type="ARBA" id="ARBA00022801"/>
    </source>
</evidence>
<dbReference type="Gene3D" id="3.40.1090.10">
    <property type="entry name" value="Cytosolic phospholipase A2 catalytic domain"/>
    <property type="match status" value="2"/>
</dbReference>
<evidence type="ECO:0000256" key="2">
    <source>
        <dbReference type="ARBA" id="ARBA00022963"/>
    </source>
</evidence>
<feature type="domain" description="PNPLA" evidence="4">
    <location>
        <begin position="50"/>
        <end position="249"/>
    </location>
</feature>
<organism evidence="5">
    <name type="scientific">termite gut metagenome</name>
    <dbReference type="NCBI Taxonomy" id="433724"/>
    <lineage>
        <taxon>unclassified sequences</taxon>
        <taxon>metagenomes</taxon>
        <taxon>organismal metagenomes</taxon>
    </lineage>
</organism>
<reference evidence="5" key="1">
    <citation type="submission" date="2019-03" db="EMBL/GenBank/DDBJ databases">
        <title>Single cell metagenomics reveals metabolic interactions within the superorganism composed of flagellate Streblomastix strix and complex community of Bacteroidetes bacteria on its surface.</title>
        <authorList>
            <person name="Treitli S.C."/>
            <person name="Kolisko M."/>
            <person name="Husnik F."/>
            <person name="Keeling P."/>
            <person name="Hampl V."/>
        </authorList>
    </citation>
    <scope>NUCLEOTIDE SEQUENCE</scope>
    <source>
        <strain evidence="5">STM</strain>
    </source>
</reference>
<dbReference type="InterPro" id="IPR050301">
    <property type="entry name" value="NTE"/>
</dbReference>
<dbReference type="Pfam" id="PF01734">
    <property type="entry name" value="Patatin"/>
    <property type="match status" value="1"/>
</dbReference>
<keyword evidence="1" id="KW-0378">Hydrolase</keyword>
<dbReference type="PROSITE" id="PS51635">
    <property type="entry name" value="PNPLA"/>
    <property type="match status" value="1"/>
</dbReference>
<gene>
    <name evidence="5" type="ORF">EZS27_002975</name>
</gene>
<dbReference type="GO" id="GO:0016787">
    <property type="term" value="F:hydrolase activity"/>
    <property type="evidence" value="ECO:0007669"/>
    <property type="project" value="UniProtKB-KW"/>
</dbReference>
<dbReference type="SUPFAM" id="SSF52151">
    <property type="entry name" value="FabD/lysophospholipase-like"/>
    <property type="match status" value="1"/>
</dbReference>
<keyword evidence="3" id="KW-0443">Lipid metabolism</keyword>
<dbReference type="AlphaFoldDB" id="A0A5J4SUJ2"/>
<evidence type="ECO:0000313" key="5">
    <source>
        <dbReference type="EMBL" id="KAA6349647.1"/>
    </source>
</evidence>
<dbReference type="CDD" id="cd07205">
    <property type="entry name" value="Pat_PNPLA6_PNPLA7_NTE1_like"/>
    <property type="match status" value="1"/>
</dbReference>
<sequence>MKHLILKVLRTRSSFNKYLLRIPLSMKKILLLLFFYSLSFPLLQAQRVGLVLSGGGAKGLTHIGIIRALEENHIPIDYIAGTSIGAIIGSLYAMGYTTQEMTSLFSSNDFKLWYSGEIEREDMYYFKENLFTPKLYSASLSLKDLSKTKKPQLFPSSVINPIQMNLVFLELYAGATATCGGDFDKLLVPFRCVASDTYQKKPMIMREGNLGDAVRASMSFPLMFKPIRINGRLAYDGGLYNNFPSDVMINDFKPDIIIGSVVADERMEAEENDLIGQLNNMIMDRSNYELPDSLGILLTFSYDDVGLLDFQKIEELSYKGYDRTIAMMDSIKKRIFRRVDTDSLSARRNAYRNSFPELRFKNIYIQGANQYQQEYIKKEFRKNADGVFTYEDLKRGYFRLLSGNAFSEIIPQTKYNPLEKNYNLYLDVKMKNELSIYIGGNVSTTNSNQIYLGAGYQDLHYYSKEFILDGQIGKVYNNFQFMSRVDLNSEIPKSFRFITSVNSFDYFKKEKLFNRNFKPAFVKKEEYFVKLLLAMPFLQSQKAEFGFTYGQLKDSYFQNNVIDFSKDRYDVSDYLLSGGSISFNGSTLDSRQYATKGYSEDLTAQIYTGEERFRPGLEPSNDIDLYKKGHTWLQLSYQREAYYKISSKYTVGWNVKLLYASKNFSENHTATLLQAGEFTPTSHSMTTYNEAFRANQFVAGGIKPIYHLTDKLHVRAETYGFLPIFPIERNSINKAYYGKAFSRFEYMGEISLVYQLLSGVISAYVNHYSSPKGEWNIGVTLGWTLFNNRFLE</sequence>
<evidence type="ECO:0000259" key="4">
    <source>
        <dbReference type="PROSITE" id="PS51635"/>
    </source>
</evidence>
<dbReference type="InterPro" id="IPR002641">
    <property type="entry name" value="PNPLA_dom"/>
</dbReference>
<dbReference type="GO" id="GO:0016042">
    <property type="term" value="P:lipid catabolic process"/>
    <property type="evidence" value="ECO:0007669"/>
    <property type="project" value="UniProtKB-KW"/>
</dbReference>
<accession>A0A5J4SUJ2</accession>
<dbReference type="EMBL" id="SNRY01000043">
    <property type="protein sequence ID" value="KAA6349647.1"/>
    <property type="molecule type" value="Genomic_DNA"/>
</dbReference>
<dbReference type="PANTHER" id="PTHR14226">
    <property type="entry name" value="NEUROPATHY TARGET ESTERASE/SWISS CHEESE D.MELANOGASTER"/>
    <property type="match status" value="1"/>
</dbReference>
<evidence type="ECO:0000256" key="3">
    <source>
        <dbReference type="ARBA" id="ARBA00023098"/>
    </source>
</evidence>
<name>A0A5J4SUJ2_9ZZZZ</name>
<dbReference type="PANTHER" id="PTHR14226:SF29">
    <property type="entry name" value="NEUROPATHY TARGET ESTERASE SWS"/>
    <property type="match status" value="1"/>
</dbReference>
<protein>
    <submittedName>
        <fullName evidence="5">Putative NTE family protein</fullName>
    </submittedName>
</protein>
<comment type="caution">
    <text evidence="5">The sequence shown here is derived from an EMBL/GenBank/DDBJ whole genome shotgun (WGS) entry which is preliminary data.</text>
</comment>